<evidence type="ECO:0000313" key="2">
    <source>
        <dbReference type="Proteomes" id="UP000828251"/>
    </source>
</evidence>
<dbReference type="Proteomes" id="UP000828251">
    <property type="component" value="Unassembled WGS sequence"/>
</dbReference>
<name>A0A9D3ZP14_9ROSI</name>
<sequence>MPFLAAIRHQPYLWPLMSHVTGNWCNSNINHLPPNNKGVHGEKMPYSAPNIATLIPQWLHTEAYVWCINTRCSTSQPLCGTTSIELCDNLGVDNLCWSSHNNLLMSMAT</sequence>
<dbReference type="OrthoDB" id="10487209at2759"/>
<accession>A0A9D3ZP14</accession>
<reference evidence="1 2" key="1">
    <citation type="journal article" date="2021" name="Plant Biotechnol. J.">
        <title>Multi-omics assisted identification of the key and species-specific regulatory components of drought-tolerant mechanisms in Gossypium stocksii.</title>
        <authorList>
            <person name="Yu D."/>
            <person name="Ke L."/>
            <person name="Zhang D."/>
            <person name="Wu Y."/>
            <person name="Sun Y."/>
            <person name="Mei J."/>
            <person name="Sun J."/>
            <person name="Sun Y."/>
        </authorList>
    </citation>
    <scope>NUCLEOTIDE SEQUENCE [LARGE SCALE GENOMIC DNA]</scope>
    <source>
        <strain evidence="2">cv. E1</strain>
        <tissue evidence="1">Leaf</tissue>
    </source>
</reference>
<organism evidence="1 2">
    <name type="scientific">Gossypium stocksii</name>
    <dbReference type="NCBI Taxonomy" id="47602"/>
    <lineage>
        <taxon>Eukaryota</taxon>
        <taxon>Viridiplantae</taxon>
        <taxon>Streptophyta</taxon>
        <taxon>Embryophyta</taxon>
        <taxon>Tracheophyta</taxon>
        <taxon>Spermatophyta</taxon>
        <taxon>Magnoliopsida</taxon>
        <taxon>eudicotyledons</taxon>
        <taxon>Gunneridae</taxon>
        <taxon>Pentapetalae</taxon>
        <taxon>rosids</taxon>
        <taxon>malvids</taxon>
        <taxon>Malvales</taxon>
        <taxon>Malvaceae</taxon>
        <taxon>Malvoideae</taxon>
        <taxon>Gossypium</taxon>
    </lineage>
</organism>
<dbReference type="AlphaFoldDB" id="A0A9D3ZP14"/>
<evidence type="ECO:0000313" key="1">
    <source>
        <dbReference type="EMBL" id="KAH1055284.1"/>
    </source>
</evidence>
<protein>
    <submittedName>
        <fullName evidence="1">Uncharacterized protein</fullName>
    </submittedName>
</protein>
<comment type="caution">
    <text evidence="1">The sequence shown here is derived from an EMBL/GenBank/DDBJ whole genome shotgun (WGS) entry which is preliminary data.</text>
</comment>
<gene>
    <name evidence="1" type="ORF">J1N35_033349</name>
</gene>
<proteinExistence type="predicted"/>
<dbReference type="EMBL" id="JAIQCV010000010">
    <property type="protein sequence ID" value="KAH1055284.1"/>
    <property type="molecule type" value="Genomic_DNA"/>
</dbReference>
<keyword evidence="2" id="KW-1185">Reference proteome</keyword>